<feature type="compositionally biased region" description="Low complexity" evidence="1">
    <location>
        <begin position="1441"/>
        <end position="1482"/>
    </location>
</feature>
<dbReference type="HOGENOM" id="CLU_247284_0_0_0"/>
<keyword evidence="4" id="KW-1185">Reference proteome</keyword>
<dbReference type="Proteomes" id="UP000007575">
    <property type="component" value="Chromosome"/>
</dbReference>
<feature type="region of interest" description="Disordered" evidence="1">
    <location>
        <begin position="1181"/>
        <end position="1257"/>
    </location>
</feature>
<dbReference type="KEGG" id="dgo:DGo_CA0597"/>
<accession>H8GWQ4</accession>
<feature type="compositionally biased region" description="Low complexity" evidence="1">
    <location>
        <begin position="804"/>
        <end position="817"/>
    </location>
</feature>
<feature type="region of interest" description="Disordered" evidence="1">
    <location>
        <begin position="159"/>
        <end position="192"/>
    </location>
</feature>
<feature type="compositionally biased region" description="Pro residues" evidence="1">
    <location>
        <begin position="1032"/>
        <end position="1048"/>
    </location>
</feature>
<dbReference type="InterPro" id="IPR025295">
    <property type="entry name" value="eCIS_core_dom"/>
</dbReference>
<feature type="compositionally biased region" description="Low complexity" evidence="1">
    <location>
        <begin position="231"/>
        <end position="245"/>
    </location>
</feature>
<feature type="compositionally biased region" description="Low complexity" evidence="1">
    <location>
        <begin position="523"/>
        <end position="539"/>
    </location>
</feature>
<feature type="region of interest" description="Disordered" evidence="1">
    <location>
        <begin position="1132"/>
        <end position="1165"/>
    </location>
</feature>
<feature type="compositionally biased region" description="Basic and acidic residues" evidence="1">
    <location>
        <begin position="333"/>
        <end position="344"/>
    </location>
</feature>
<feature type="compositionally biased region" description="Pro residues" evidence="1">
    <location>
        <begin position="213"/>
        <end position="230"/>
    </location>
</feature>
<feature type="compositionally biased region" description="Low complexity" evidence="1">
    <location>
        <begin position="1198"/>
        <end position="1211"/>
    </location>
</feature>
<proteinExistence type="predicted"/>
<gene>
    <name evidence="3" type="ordered locus">DGo_CA0597</name>
</gene>
<dbReference type="EMBL" id="CP002191">
    <property type="protein sequence ID" value="AFD24524.1"/>
    <property type="molecule type" value="Genomic_DNA"/>
</dbReference>
<evidence type="ECO:0000313" key="4">
    <source>
        <dbReference type="Proteomes" id="UP000007575"/>
    </source>
</evidence>
<feature type="compositionally biased region" description="Low complexity" evidence="1">
    <location>
        <begin position="868"/>
        <end position="887"/>
    </location>
</feature>
<name>H8GWQ4_DEIGI</name>
<dbReference type="Pfam" id="PF13699">
    <property type="entry name" value="eCIS_core"/>
    <property type="match status" value="1"/>
</dbReference>
<evidence type="ECO:0000313" key="3">
    <source>
        <dbReference type="EMBL" id="AFD24524.1"/>
    </source>
</evidence>
<organism evidence="3 4">
    <name type="scientific">Deinococcus gobiensis (strain DSM 21396 / JCM 16679 / CGMCC 1.7299 / I-0)</name>
    <dbReference type="NCBI Taxonomy" id="745776"/>
    <lineage>
        <taxon>Bacteria</taxon>
        <taxon>Thermotogati</taxon>
        <taxon>Deinococcota</taxon>
        <taxon>Deinococci</taxon>
        <taxon>Deinococcales</taxon>
        <taxon>Deinococcaceae</taxon>
        <taxon>Deinococcus</taxon>
    </lineage>
</organism>
<feature type="compositionally biased region" description="Basic and acidic residues" evidence="1">
    <location>
        <begin position="554"/>
        <end position="565"/>
    </location>
</feature>
<evidence type="ECO:0000259" key="2">
    <source>
        <dbReference type="Pfam" id="PF13699"/>
    </source>
</evidence>
<feature type="compositionally biased region" description="Basic and acidic residues" evidence="1">
    <location>
        <begin position="942"/>
        <end position="958"/>
    </location>
</feature>
<feature type="compositionally biased region" description="Low complexity" evidence="1">
    <location>
        <begin position="298"/>
        <end position="318"/>
    </location>
</feature>
<feature type="compositionally biased region" description="Low complexity" evidence="1">
    <location>
        <begin position="1379"/>
        <end position="1402"/>
    </location>
</feature>
<dbReference type="PATRIC" id="fig|745776.4.peg.608"/>
<dbReference type="eggNOG" id="COG3064">
    <property type="taxonomic scope" value="Bacteria"/>
</dbReference>
<reference evidence="3 4" key="1">
    <citation type="journal article" date="2012" name="PLoS ONE">
        <title>Genome sequence and transcriptome analysis of the radioresistant bacterium Deinococcus gobiensis: insights into the extreme environmental adaptations.</title>
        <authorList>
            <person name="Yuan M."/>
            <person name="Chen M."/>
            <person name="Zhang W."/>
            <person name="Lu W."/>
            <person name="Wang J."/>
            <person name="Yang M."/>
            <person name="Zhao P."/>
            <person name="Tang R."/>
            <person name="Li X."/>
            <person name="Hao Y."/>
            <person name="Zhou Z."/>
            <person name="Zhan Y."/>
            <person name="Yu H."/>
            <person name="Teng C."/>
            <person name="Yan Y."/>
            <person name="Ping S."/>
            <person name="Wang Y."/>
            <person name="Lin M."/>
        </authorList>
    </citation>
    <scope>NUCLEOTIDE SEQUENCE [LARGE SCALE GENOMIC DNA]</scope>
    <source>
        <strain evidence="3 4">I-0</strain>
    </source>
</reference>
<feature type="compositionally biased region" description="Polar residues" evidence="1">
    <location>
        <begin position="513"/>
        <end position="522"/>
    </location>
</feature>
<evidence type="ECO:0000256" key="1">
    <source>
        <dbReference type="SAM" id="MobiDB-lite"/>
    </source>
</evidence>
<feature type="compositionally biased region" description="Low complexity" evidence="1">
    <location>
        <begin position="707"/>
        <end position="716"/>
    </location>
</feature>
<sequence length="1530" mass="154817">MQSRAELLRHYREHFTVLFGTQRPAAPVPSGFGEQGRRTVPGAALPAVPVPVPSPAWGVAAAPVAAPRRVQARLKPGQAELPTAELPIPWPGVPALEQAPVIPGLTNAVRAEDGFEPGPALPAQEGVWTAPEELGGGTGLSPAEVNRLLDAAGEVWTAPPEAPVAGPGSAPRVQEAGADLASSGPATFNPATGQLDFRSLLAYGSAAEQPSGTPSPVPDRQPDRPIPAPPSAAAVPAMPTAPLPAVQNRPVEGPPVQAEPVVSPAAPEVVVGASAVPEAATIAATTWPGVAALTEVVTPPAASAASSETQEAPEAPALLEPPPADFVSPAQDETTRRQVRDHLPMSEGGAQLSLPRRPRPVPIQAAKAAEPEPEAPVHSPEQAQSYLARLNRMIERENEGTSEARPLSLAELLTWQKPDRPPGVADDETTAAQSPVAVPEQPSREQRVPDQTAPVAEDSVPVEQGAAPVQATSGETRPVERAPEGEAVAEGRTVPTAPVRSAEPVQMPPQTPRPSQTESRAQPETPAAIPETAPEAPALLEPPPVDFVSPAQDETTRRQVRDHLPMSEGGAQLSLPRRPRPVPIQAAKAAEPEPEAPVHSPEQAQSYLARLNRMIERENEGTSEARPLSLAELLTWQKPDRPPGVATGDASEDGARPPSDQPPDTVSGPEASPSVVGGPEAAGRLSPAGLPEAGPSAPLRPEPDGESLAASADASPAVPPQDGRSPQIGRPALPAEAPRPQVASPKESGGAGNVAGPEQLPAPLAAPAPQPATPVFPLPEAAPPQVSVTSLSRESGERVSGQSAAVPPAEEALPVAPSTGMPVEVEAQDAPHREPRLLPDTARVQRAGSPTEAVSPAIPKDVADEKGAQPASAQPAPMSPVSAPVSSRSERRPGEPGPSLQVEAPEMSVRLDRPESLPQPRGMTVAEADQSPAAPLSPTGAEPERVPSRADSGGERGPESASVRADVPADSSGPADLPPVPRPLGSATPFPVAVPSPIETPGPVLRPAEEAASPGPTPVIGSAPGVNTAGPGEPPSAPPGAGPVPAPSPRSILPTSPDTWPEGAVPTAPGRAGGPVPAMPVQSSGELIFPPSPGVPAPVPLAAALPVWPPLSPSEPGVPLLPVPEPQATRPLSIPARRAAPVVTEAQASPPPPVPDSSAPAQRLVAQAAPVQSLAGRLPVPAASMAPSPALQAEQVVAGPPAGQPGSSAPAPQGPAPAPLSAPVWPTEQSAQPRPLTGVGEAAAQATGRALARPEAREPLPLGAQAVLSRALGADVGHVRLIRDAHAAAATAQAAADALAVGDAVLLSPGQDLASPRGLGLLAHELTHILRDRDPSFVPAVLRAAPSAGPVAPAQPLPTAPGGSPADEETLAEQVEARVGAQSAGQAAGQPGQAAQGVQSPARAPAAPTPWGDLPAPWEPLPFWDDAPATPARSGPPRPAPVARSSVPAGSPAAAPAAGPGSVVRAASTSRSPAAPAAAPAPVGGPDPAPRGPDTGSSRRQTRAPDLDRLAEQVYAVLKRRLATEVRRDR</sequence>
<feature type="region of interest" description="Disordered" evidence="1">
    <location>
        <begin position="1348"/>
        <end position="1510"/>
    </location>
</feature>
<feature type="compositionally biased region" description="Low complexity" evidence="1">
    <location>
        <begin position="1181"/>
        <end position="1190"/>
    </location>
</feature>
<feature type="compositionally biased region" description="Pro residues" evidence="1">
    <location>
        <begin position="764"/>
        <end position="782"/>
    </location>
</feature>
<feature type="compositionally biased region" description="Low complexity" evidence="1">
    <location>
        <begin position="1242"/>
        <end position="1251"/>
    </location>
</feature>
<feature type="region of interest" description="Disordered" evidence="1">
    <location>
        <begin position="206"/>
        <end position="260"/>
    </location>
</feature>
<dbReference type="STRING" id="745776.DGo_CA0597"/>
<feature type="region of interest" description="Disordered" evidence="1">
    <location>
        <begin position="298"/>
        <end position="1079"/>
    </location>
</feature>
<feature type="domain" description="eCIS core" evidence="2">
    <location>
        <begin position="1259"/>
        <end position="1334"/>
    </location>
</feature>
<protein>
    <recommendedName>
        <fullName evidence="2">eCIS core domain-containing protein</fullName>
    </recommendedName>
</protein>